<keyword evidence="1" id="KW-0732">Signal</keyword>
<reference evidence="5 7" key="1">
    <citation type="submission" date="2018-09" db="EMBL/GenBank/DDBJ databases">
        <title>Genomic investigation of the strawberry pathogen Phytophthora fragariae indicates pathogenicity is determined by transcriptional variation in three key races.</title>
        <authorList>
            <person name="Adams T.M."/>
            <person name="Armitage A.D."/>
            <person name="Sobczyk M.K."/>
            <person name="Bates H.J."/>
            <person name="Dunwell J.M."/>
            <person name="Nellist C.F."/>
            <person name="Harrison R.J."/>
        </authorList>
    </citation>
    <scope>NUCLEOTIDE SEQUENCE [LARGE SCALE GENOMIC DNA]</scope>
    <source>
        <strain evidence="2 5">SCRP249</strain>
        <strain evidence="3 7">SCRP324</strain>
        <strain evidence="4 6">SCRP333</strain>
    </source>
</reference>
<keyword evidence="6" id="KW-1185">Reference proteome</keyword>
<evidence type="ECO:0000313" key="3">
    <source>
        <dbReference type="EMBL" id="KAE9024445.1"/>
    </source>
</evidence>
<accession>A0A6A3LTY9</accession>
<dbReference type="Proteomes" id="UP000434957">
    <property type="component" value="Unassembled WGS sequence"/>
</dbReference>
<feature type="signal peptide" evidence="1">
    <location>
        <begin position="1"/>
        <end position="16"/>
    </location>
</feature>
<evidence type="ECO:0000313" key="7">
    <source>
        <dbReference type="Proteomes" id="UP000435112"/>
    </source>
</evidence>
<dbReference type="AlphaFoldDB" id="A0A6A3LTY9"/>
<protein>
    <recommendedName>
        <fullName evidence="8">Secreted protein</fullName>
    </recommendedName>
</protein>
<dbReference type="EMBL" id="QXFT01000828">
    <property type="protein sequence ID" value="KAE9335016.1"/>
    <property type="molecule type" value="Genomic_DNA"/>
</dbReference>
<evidence type="ECO:0000313" key="5">
    <source>
        <dbReference type="Proteomes" id="UP000429607"/>
    </source>
</evidence>
<organism evidence="2 5">
    <name type="scientific">Phytophthora rubi</name>
    <dbReference type="NCBI Taxonomy" id="129364"/>
    <lineage>
        <taxon>Eukaryota</taxon>
        <taxon>Sar</taxon>
        <taxon>Stramenopiles</taxon>
        <taxon>Oomycota</taxon>
        <taxon>Peronosporomycetes</taxon>
        <taxon>Peronosporales</taxon>
        <taxon>Peronosporaceae</taxon>
        <taxon>Phytophthora</taxon>
    </lineage>
</organism>
<dbReference type="Proteomes" id="UP000435112">
    <property type="component" value="Unassembled WGS sequence"/>
</dbReference>
<name>A0A6A3LTY9_9STRA</name>
<evidence type="ECO:0000313" key="6">
    <source>
        <dbReference type="Proteomes" id="UP000434957"/>
    </source>
</evidence>
<feature type="chain" id="PRO_5036380079" description="Secreted protein" evidence="1">
    <location>
        <begin position="17"/>
        <end position="50"/>
    </location>
</feature>
<evidence type="ECO:0000313" key="4">
    <source>
        <dbReference type="EMBL" id="KAE9335016.1"/>
    </source>
</evidence>
<dbReference type="Proteomes" id="UP000429607">
    <property type="component" value="Unassembled WGS sequence"/>
</dbReference>
<proteinExistence type="predicted"/>
<dbReference type="EMBL" id="QXFU01000686">
    <property type="protein sequence ID" value="KAE9024445.1"/>
    <property type="molecule type" value="Genomic_DNA"/>
</dbReference>
<gene>
    <name evidence="2" type="ORF">PR001_g13083</name>
    <name evidence="3" type="ORF">PR002_g11448</name>
    <name evidence="4" type="ORF">PR003_g13230</name>
</gene>
<comment type="caution">
    <text evidence="2">The sequence shown here is derived from an EMBL/GenBank/DDBJ whole genome shotgun (WGS) entry which is preliminary data.</text>
</comment>
<evidence type="ECO:0000313" key="2">
    <source>
        <dbReference type="EMBL" id="KAE9022729.1"/>
    </source>
</evidence>
<evidence type="ECO:0000256" key="1">
    <source>
        <dbReference type="SAM" id="SignalP"/>
    </source>
</evidence>
<dbReference type="EMBL" id="QXFV01000876">
    <property type="protein sequence ID" value="KAE9022729.1"/>
    <property type="molecule type" value="Genomic_DNA"/>
</dbReference>
<evidence type="ECO:0008006" key="8">
    <source>
        <dbReference type="Google" id="ProtNLM"/>
    </source>
</evidence>
<sequence>MYLTSVLLLLPSDGVGLVCVCSLPCSASCSLACPALALARCSLATSTTPR</sequence>